<feature type="region of interest" description="Disordered" evidence="1">
    <location>
        <begin position="108"/>
        <end position="150"/>
    </location>
</feature>
<dbReference type="AlphaFoldDB" id="A0A9N7VGE4"/>
<sequence>MQMEPQPGATSLFAPILRARACDNISDLWRTIPLKLASLPLALQSAELEGSCLSSRSSSSNQPERLQLSVALLARLSALPFRLRLLGCVDSVCALCFRLVLITPPPHHQESGIDSGPRHPPAHGATLGFPPPGMAPSKPVLRSVNGNRRF</sequence>
<evidence type="ECO:0000313" key="2">
    <source>
        <dbReference type="EMBL" id="CAB1449165.1"/>
    </source>
</evidence>
<organism evidence="2 3">
    <name type="scientific">Pleuronectes platessa</name>
    <name type="common">European plaice</name>
    <dbReference type="NCBI Taxonomy" id="8262"/>
    <lineage>
        <taxon>Eukaryota</taxon>
        <taxon>Metazoa</taxon>
        <taxon>Chordata</taxon>
        <taxon>Craniata</taxon>
        <taxon>Vertebrata</taxon>
        <taxon>Euteleostomi</taxon>
        <taxon>Actinopterygii</taxon>
        <taxon>Neopterygii</taxon>
        <taxon>Teleostei</taxon>
        <taxon>Neoteleostei</taxon>
        <taxon>Acanthomorphata</taxon>
        <taxon>Carangaria</taxon>
        <taxon>Pleuronectiformes</taxon>
        <taxon>Pleuronectoidei</taxon>
        <taxon>Pleuronectidae</taxon>
        <taxon>Pleuronectes</taxon>
    </lineage>
</organism>
<protein>
    <submittedName>
        <fullName evidence="2">Uncharacterized protein</fullName>
    </submittedName>
</protein>
<dbReference type="Proteomes" id="UP001153269">
    <property type="component" value="Unassembled WGS sequence"/>
</dbReference>
<name>A0A9N7VGE4_PLEPL</name>
<keyword evidence="3" id="KW-1185">Reference proteome</keyword>
<evidence type="ECO:0000256" key="1">
    <source>
        <dbReference type="SAM" id="MobiDB-lite"/>
    </source>
</evidence>
<dbReference type="EMBL" id="CADEAL010004004">
    <property type="protein sequence ID" value="CAB1449165.1"/>
    <property type="molecule type" value="Genomic_DNA"/>
</dbReference>
<evidence type="ECO:0000313" key="3">
    <source>
        <dbReference type="Proteomes" id="UP001153269"/>
    </source>
</evidence>
<reference evidence="2" key="1">
    <citation type="submission" date="2020-03" db="EMBL/GenBank/DDBJ databases">
        <authorList>
            <person name="Weist P."/>
        </authorList>
    </citation>
    <scope>NUCLEOTIDE SEQUENCE</scope>
</reference>
<accession>A0A9N7VGE4</accession>
<comment type="caution">
    <text evidence="2">The sequence shown here is derived from an EMBL/GenBank/DDBJ whole genome shotgun (WGS) entry which is preliminary data.</text>
</comment>
<proteinExistence type="predicted"/>
<gene>
    <name evidence="2" type="ORF">PLEPLA_LOCUS36846</name>
</gene>